<evidence type="ECO:0000313" key="2">
    <source>
        <dbReference type="Proteomes" id="UP000245657"/>
    </source>
</evidence>
<proteinExistence type="predicted"/>
<dbReference type="CDD" id="cd24063">
    <property type="entry name" value="ASKHA_NBD_ROK_ApGLK-like"/>
    <property type="match status" value="1"/>
</dbReference>
<sequence>MRVAGVADIGGTNTRVALVREDGLILSMERFKTPAGTDPDEVSARVGASLSCLAGISPSGLCGIGVSVAGPVDIKTGCIVTPPNMPFDQVPIISPLKKVFGLPVTLLNDCRAAVLGEVFVGGGREYQHVVYITISTGIGGGVYTNGEVLLGREGNAGEIGHFTVESKYSQRCSCGCFGHWEGCASGRGIPRFFQTWCRFHGHVSRLKTAKEVLNAASQGDPVALEFSDVLAMVNSRGLSTVIVAYDPEIIILDGPIVTAHREIIVNSAIKYLDSYLKTPEIVISPLGGNAPLLGVAAAVFSREV</sequence>
<name>A0A2V2N0A9_9EURY</name>
<dbReference type="GO" id="GO:0008761">
    <property type="term" value="F:UDP-N-acetylglucosamine 2-epimerase activity"/>
    <property type="evidence" value="ECO:0007669"/>
    <property type="project" value="TreeGrafter"/>
</dbReference>
<protein>
    <submittedName>
        <fullName evidence="1">ROK family protein</fullName>
    </submittedName>
</protein>
<dbReference type="GO" id="GO:0009384">
    <property type="term" value="F:N-acylmannosamine kinase activity"/>
    <property type="evidence" value="ECO:0007669"/>
    <property type="project" value="TreeGrafter"/>
</dbReference>
<dbReference type="PANTHER" id="PTHR18964">
    <property type="entry name" value="ROK (REPRESSOR, ORF, KINASE) FAMILY"/>
    <property type="match status" value="1"/>
</dbReference>
<dbReference type="RefSeq" id="WP_109968530.1">
    <property type="nucleotide sequence ID" value="NZ_CP176093.1"/>
</dbReference>
<reference evidence="1 2" key="1">
    <citation type="submission" date="2018-05" db="EMBL/GenBank/DDBJ databases">
        <title>Draft genome of Methanospirillum lacunae Ki8-1.</title>
        <authorList>
            <person name="Dueholm M.S."/>
            <person name="Nielsen P.H."/>
            <person name="Bakmann L.F."/>
            <person name="Otzen D.E."/>
        </authorList>
    </citation>
    <scope>NUCLEOTIDE SEQUENCE [LARGE SCALE GENOMIC DNA]</scope>
    <source>
        <strain evidence="1 2">Ki8-1</strain>
    </source>
</reference>
<dbReference type="Proteomes" id="UP000245657">
    <property type="component" value="Unassembled WGS sequence"/>
</dbReference>
<comment type="caution">
    <text evidence="1">The sequence shown here is derived from an EMBL/GenBank/DDBJ whole genome shotgun (WGS) entry which is preliminary data.</text>
</comment>
<organism evidence="1 2">
    <name type="scientific">Methanospirillum lacunae</name>
    <dbReference type="NCBI Taxonomy" id="668570"/>
    <lineage>
        <taxon>Archaea</taxon>
        <taxon>Methanobacteriati</taxon>
        <taxon>Methanobacteriota</taxon>
        <taxon>Stenosarchaea group</taxon>
        <taxon>Methanomicrobia</taxon>
        <taxon>Methanomicrobiales</taxon>
        <taxon>Methanospirillaceae</taxon>
        <taxon>Methanospirillum</taxon>
    </lineage>
</organism>
<dbReference type="PROSITE" id="PS01125">
    <property type="entry name" value="ROK"/>
    <property type="match status" value="1"/>
</dbReference>
<dbReference type="InterPro" id="IPR043129">
    <property type="entry name" value="ATPase_NBD"/>
</dbReference>
<evidence type="ECO:0000313" key="1">
    <source>
        <dbReference type="EMBL" id="PWR72040.1"/>
    </source>
</evidence>
<dbReference type="SUPFAM" id="SSF53067">
    <property type="entry name" value="Actin-like ATPase domain"/>
    <property type="match status" value="1"/>
</dbReference>
<dbReference type="OrthoDB" id="206224at2157"/>
<dbReference type="InterPro" id="IPR000600">
    <property type="entry name" value="ROK"/>
</dbReference>
<accession>A0A2V2N0A9</accession>
<dbReference type="EMBL" id="QGMY01000007">
    <property type="protein sequence ID" value="PWR72040.1"/>
    <property type="molecule type" value="Genomic_DNA"/>
</dbReference>
<keyword evidence="2" id="KW-1185">Reference proteome</keyword>
<dbReference type="InterPro" id="IPR049874">
    <property type="entry name" value="ROK_cs"/>
</dbReference>
<dbReference type="Pfam" id="PF00480">
    <property type="entry name" value="ROK"/>
    <property type="match status" value="1"/>
</dbReference>
<gene>
    <name evidence="1" type="ORF">DK846_08605</name>
</gene>
<dbReference type="AlphaFoldDB" id="A0A2V2N0A9"/>
<dbReference type="PANTHER" id="PTHR18964:SF149">
    <property type="entry name" value="BIFUNCTIONAL UDP-N-ACETYLGLUCOSAMINE 2-EPIMERASE_N-ACETYLMANNOSAMINE KINASE"/>
    <property type="match status" value="1"/>
</dbReference>
<dbReference type="Gene3D" id="3.30.420.40">
    <property type="match status" value="2"/>
</dbReference>
<dbReference type="GeneID" id="97548094"/>